<evidence type="ECO:0000313" key="1">
    <source>
        <dbReference type="EMBL" id="TYH11568.1"/>
    </source>
</evidence>
<accession>A0A5D2G1Y2</accession>
<organism evidence="1 2">
    <name type="scientific">Gossypium darwinii</name>
    <name type="common">Darwin's cotton</name>
    <name type="synonym">Gossypium barbadense var. darwinii</name>
    <dbReference type="NCBI Taxonomy" id="34276"/>
    <lineage>
        <taxon>Eukaryota</taxon>
        <taxon>Viridiplantae</taxon>
        <taxon>Streptophyta</taxon>
        <taxon>Embryophyta</taxon>
        <taxon>Tracheophyta</taxon>
        <taxon>Spermatophyta</taxon>
        <taxon>Magnoliopsida</taxon>
        <taxon>eudicotyledons</taxon>
        <taxon>Gunneridae</taxon>
        <taxon>Pentapetalae</taxon>
        <taxon>rosids</taxon>
        <taxon>malvids</taxon>
        <taxon>Malvales</taxon>
        <taxon>Malvaceae</taxon>
        <taxon>Malvoideae</taxon>
        <taxon>Gossypium</taxon>
    </lineage>
</organism>
<name>A0A5D2G1Y2_GOSDA</name>
<proteinExistence type="predicted"/>
<protein>
    <submittedName>
        <fullName evidence="1">Uncharacterized protein</fullName>
    </submittedName>
</protein>
<dbReference type="AlphaFoldDB" id="A0A5D2G1Y2"/>
<dbReference type="Proteomes" id="UP000323506">
    <property type="component" value="Chromosome A07"/>
</dbReference>
<sequence length="91" mass="10627">MNGNLPFSFYRNKNPIPSPKVFSFLPLPRRKWISPLLLIHFDHEERRPEKPQSVAGAVKSWRKSARSCNVRAKNPFVGVEAWELRRGQMEP</sequence>
<gene>
    <name evidence="1" type="ORF">ES288_A07G268000v1</name>
</gene>
<reference evidence="1 2" key="1">
    <citation type="submission" date="2019-06" db="EMBL/GenBank/DDBJ databases">
        <title>WGS assembly of Gossypium darwinii.</title>
        <authorList>
            <person name="Chen Z.J."/>
            <person name="Sreedasyam A."/>
            <person name="Ando A."/>
            <person name="Song Q."/>
            <person name="De L."/>
            <person name="Hulse-Kemp A."/>
            <person name="Ding M."/>
            <person name="Ye W."/>
            <person name="Kirkbride R."/>
            <person name="Jenkins J."/>
            <person name="Plott C."/>
            <person name="Lovell J."/>
            <person name="Lin Y.-M."/>
            <person name="Vaughn R."/>
            <person name="Liu B."/>
            <person name="Li W."/>
            <person name="Simpson S."/>
            <person name="Scheffler B."/>
            <person name="Saski C."/>
            <person name="Grover C."/>
            <person name="Hu G."/>
            <person name="Conover J."/>
            <person name="Carlson J."/>
            <person name="Shu S."/>
            <person name="Boston L."/>
            <person name="Williams M."/>
            <person name="Peterson D."/>
            <person name="Mcgee K."/>
            <person name="Jones D."/>
            <person name="Wendel J."/>
            <person name="Stelly D."/>
            <person name="Grimwood J."/>
            <person name="Schmutz J."/>
        </authorList>
    </citation>
    <scope>NUCLEOTIDE SEQUENCE [LARGE SCALE GENOMIC DNA]</scope>
    <source>
        <strain evidence="1">1808015.09</strain>
    </source>
</reference>
<dbReference type="EMBL" id="CM017694">
    <property type="protein sequence ID" value="TYH11568.1"/>
    <property type="molecule type" value="Genomic_DNA"/>
</dbReference>
<evidence type="ECO:0000313" key="2">
    <source>
        <dbReference type="Proteomes" id="UP000323506"/>
    </source>
</evidence>
<keyword evidence="2" id="KW-1185">Reference proteome</keyword>